<dbReference type="RefSeq" id="WP_019349513.1">
    <property type="nucleotide sequence ID" value="NZ_LNYY01000019.1"/>
</dbReference>
<comment type="caution">
    <text evidence="2">The sequence shown here is derived from an EMBL/GenBank/DDBJ whole genome shotgun (WGS) entry which is preliminary data.</text>
</comment>
<dbReference type="SUPFAM" id="SSF55811">
    <property type="entry name" value="Nudix"/>
    <property type="match status" value="1"/>
</dbReference>
<feature type="domain" description="F-box" evidence="1">
    <location>
        <begin position="1"/>
        <end position="45"/>
    </location>
</feature>
<dbReference type="AlphaFoldDB" id="A0A0W0ZIZ4"/>
<proteinExistence type="predicted"/>
<dbReference type="PROSITE" id="PS50181">
    <property type="entry name" value="FBOX"/>
    <property type="match status" value="1"/>
</dbReference>
<dbReference type="Gene3D" id="3.90.79.10">
    <property type="entry name" value="Nucleoside Triphosphate Pyrophosphohydrolase"/>
    <property type="match status" value="1"/>
</dbReference>
<protein>
    <recommendedName>
        <fullName evidence="1">F-box domain-containing protein</fullName>
    </recommendedName>
</protein>
<organism evidence="2 3">
    <name type="scientific">Legionella steelei</name>
    <dbReference type="NCBI Taxonomy" id="947033"/>
    <lineage>
        <taxon>Bacteria</taxon>
        <taxon>Pseudomonadati</taxon>
        <taxon>Pseudomonadota</taxon>
        <taxon>Gammaproteobacteria</taxon>
        <taxon>Legionellales</taxon>
        <taxon>Legionellaceae</taxon>
        <taxon>Legionella</taxon>
    </lineage>
</organism>
<name>A0A0W0ZIZ4_9GAMM</name>
<dbReference type="Proteomes" id="UP000054926">
    <property type="component" value="Unassembled WGS sequence"/>
</dbReference>
<dbReference type="GO" id="GO:0003824">
    <property type="term" value="F:catalytic activity"/>
    <property type="evidence" value="ECO:0007669"/>
    <property type="project" value="UniProtKB-ARBA"/>
</dbReference>
<dbReference type="InterPro" id="IPR015797">
    <property type="entry name" value="NUDIX_hydrolase-like_dom_sf"/>
</dbReference>
<dbReference type="OrthoDB" id="9872222at2"/>
<evidence type="ECO:0000313" key="3">
    <source>
        <dbReference type="Proteomes" id="UP000054926"/>
    </source>
</evidence>
<evidence type="ECO:0000313" key="2">
    <source>
        <dbReference type="EMBL" id="KTD69002.1"/>
    </source>
</evidence>
<dbReference type="GeneID" id="93291374"/>
<accession>A0A0W0ZIZ4</accession>
<keyword evidence="3" id="KW-1185">Reference proteome</keyword>
<evidence type="ECO:0000259" key="1">
    <source>
        <dbReference type="PROSITE" id="PS50181"/>
    </source>
</evidence>
<reference evidence="2 3" key="1">
    <citation type="submission" date="2015-11" db="EMBL/GenBank/DDBJ databases">
        <title>Genomic analysis of 38 Legionella species identifies large and diverse effector repertoires.</title>
        <authorList>
            <person name="Burstein D."/>
            <person name="Amaro F."/>
            <person name="Zusman T."/>
            <person name="Lifshitz Z."/>
            <person name="Cohen O."/>
            <person name="Gilbert J.A."/>
            <person name="Pupko T."/>
            <person name="Shuman H.A."/>
            <person name="Segal G."/>
        </authorList>
    </citation>
    <scope>NUCLEOTIDE SEQUENCE [LARGE SCALE GENOMIC DNA]</scope>
    <source>
        <strain evidence="2 3">IMVS3376</strain>
    </source>
</reference>
<dbReference type="PATRIC" id="fig|947033.5.peg.2288"/>
<gene>
    <name evidence="2" type="ORF">Lste_2160</name>
</gene>
<dbReference type="EMBL" id="LNYY01000019">
    <property type="protein sequence ID" value="KTD69002.1"/>
    <property type="molecule type" value="Genomic_DNA"/>
</dbReference>
<dbReference type="STRING" id="947033.Lste_2160"/>
<dbReference type="InterPro" id="IPR001810">
    <property type="entry name" value="F-box_dom"/>
</dbReference>
<sequence>MLTKLEKKIVFILLSNLDKDDLFKLSLVSKDYEKLVLDYINYQWLIGLIKQYIEIDPKELVNMLVEHLHDPKLIDSLIVRLMDTYPTTKSPGLTYHGLTLVDNLTPIALTGQHRSSVMVYPFPAPKVAALMLYFAKVKEEEYIVLVESKRRTDSVTKGLSIPGGNLNVIAPQGAEHGVTRLDDKIRDEAEERVMKGNVRGYQVLQKQQKLLPLKKEKYHQSLKDCAQTEGIEETGIQLPESLKDKAMFVCQKEYLSRSRRMHLILHYYVTNCGEYSCENELPALHPMDDFEIESAQWIKVSDINRSAHDEDFAGISYQLHYHEKPIARPHLDGLNQILRFMRDKDIQQSSDGRFCNLEALRQAEKSGEFDYLSQFLKTPDCEFTPENTANHHELCLALKKSVISKQNTSDSIIKQGLTGFGLFALGAGAVLLTQYLAPRTTQINGPS</sequence>